<name>L1NM56_9BACT</name>
<dbReference type="AlphaFoldDB" id="L1NM56"/>
<accession>L1NM56</accession>
<dbReference type="OrthoDB" id="1082789at2"/>
<evidence type="ECO:0008006" key="4">
    <source>
        <dbReference type="Google" id="ProtNLM"/>
    </source>
</evidence>
<gene>
    <name evidence="2" type="ORF">HMPREF9151_00041</name>
</gene>
<feature type="transmembrane region" description="Helical" evidence="1">
    <location>
        <begin position="101"/>
        <end position="125"/>
    </location>
</feature>
<feature type="transmembrane region" description="Helical" evidence="1">
    <location>
        <begin position="132"/>
        <end position="150"/>
    </location>
</feature>
<proteinExistence type="predicted"/>
<evidence type="ECO:0000256" key="1">
    <source>
        <dbReference type="SAM" id="Phobius"/>
    </source>
</evidence>
<feature type="transmembrane region" description="Helical" evidence="1">
    <location>
        <begin position="7"/>
        <end position="24"/>
    </location>
</feature>
<feature type="transmembrane region" description="Helical" evidence="1">
    <location>
        <begin position="162"/>
        <end position="182"/>
    </location>
</feature>
<dbReference type="HOGENOM" id="CLU_091343_0_0_10"/>
<protein>
    <recommendedName>
        <fullName evidence="4">DUF308 domain-containing protein</fullName>
    </recommendedName>
</protein>
<feature type="transmembrane region" description="Helical" evidence="1">
    <location>
        <begin position="73"/>
        <end position="95"/>
    </location>
</feature>
<evidence type="ECO:0000313" key="2">
    <source>
        <dbReference type="EMBL" id="EKY04267.1"/>
    </source>
</evidence>
<dbReference type="RefSeq" id="WP_009161940.1">
    <property type="nucleotide sequence ID" value="NZ_KB290979.1"/>
</dbReference>
<feature type="transmembrane region" description="Helical" evidence="1">
    <location>
        <begin position="30"/>
        <end position="53"/>
    </location>
</feature>
<reference evidence="2 3" key="1">
    <citation type="submission" date="2012-05" db="EMBL/GenBank/DDBJ databases">
        <authorList>
            <person name="Weinstock G."/>
            <person name="Sodergren E."/>
            <person name="Lobos E.A."/>
            <person name="Fulton L."/>
            <person name="Fulton R."/>
            <person name="Courtney L."/>
            <person name="Fronick C."/>
            <person name="O'Laughlin M."/>
            <person name="Godfrey J."/>
            <person name="Wilson R.M."/>
            <person name="Miner T."/>
            <person name="Farmer C."/>
            <person name="Delehaunty K."/>
            <person name="Cordes M."/>
            <person name="Minx P."/>
            <person name="Tomlinson C."/>
            <person name="Chen J."/>
            <person name="Wollam A."/>
            <person name="Pepin K.H."/>
            <person name="Bhonagiri V."/>
            <person name="Zhang X."/>
            <person name="Suruliraj S."/>
            <person name="Warren W."/>
            <person name="Mitreva M."/>
            <person name="Mardis E.R."/>
            <person name="Wilson R.K."/>
        </authorList>
    </citation>
    <scope>NUCLEOTIDE SEQUENCE [LARGE SCALE GENOMIC DNA]</scope>
    <source>
        <strain evidence="2 3">F0055</strain>
    </source>
</reference>
<keyword evidence="1" id="KW-0812">Transmembrane</keyword>
<dbReference type="PATRIC" id="fig|1127699.3.peg.34"/>
<dbReference type="Proteomes" id="UP000010433">
    <property type="component" value="Unassembled WGS sequence"/>
</dbReference>
<dbReference type="InterPro" id="IPR005325">
    <property type="entry name" value="DUF308_memb"/>
</dbReference>
<keyword evidence="1" id="KW-1133">Transmembrane helix</keyword>
<sequence length="225" mass="25146">MKLIKTSFFRAITAVIVGVLLITYREEIITWLTISIGILFFLSGLITCIIYFVTRNTESSEMNLDSAKSTPTFTPLFPLVGMGSLLLGLMLALMPNSFVNWMVYILGALLILGAIGQYVSLASIVKLVRISIFFWIMSSVIFLIGVVSIIKPMWIASDPLLIIGWSMILYGVVECVDTIKVMNTRRQITHMMNCQLSPVDDALEDYANGTVQESEVVETTKQREE</sequence>
<dbReference type="EMBL" id="AMEP01000008">
    <property type="protein sequence ID" value="EKY04267.1"/>
    <property type="molecule type" value="Genomic_DNA"/>
</dbReference>
<dbReference type="Pfam" id="PF03729">
    <property type="entry name" value="DUF308"/>
    <property type="match status" value="2"/>
</dbReference>
<evidence type="ECO:0000313" key="3">
    <source>
        <dbReference type="Proteomes" id="UP000010433"/>
    </source>
</evidence>
<organism evidence="2 3">
    <name type="scientific">Hoylesella saccharolytica F0055</name>
    <dbReference type="NCBI Taxonomy" id="1127699"/>
    <lineage>
        <taxon>Bacteria</taxon>
        <taxon>Pseudomonadati</taxon>
        <taxon>Bacteroidota</taxon>
        <taxon>Bacteroidia</taxon>
        <taxon>Bacteroidales</taxon>
        <taxon>Prevotellaceae</taxon>
        <taxon>Hoylesella</taxon>
    </lineage>
</organism>
<keyword evidence="1" id="KW-0472">Membrane</keyword>
<keyword evidence="3" id="KW-1185">Reference proteome</keyword>
<comment type="caution">
    <text evidence="2">The sequence shown here is derived from an EMBL/GenBank/DDBJ whole genome shotgun (WGS) entry which is preliminary data.</text>
</comment>